<dbReference type="Pfam" id="PF00005">
    <property type="entry name" value="ABC_tran"/>
    <property type="match status" value="1"/>
</dbReference>
<evidence type="ECO:0000256" key="1">
    <source>
        <dbReference type="ARBA" id="ARBA00005417"/>
    </source>
</evidence>
<dbReference type="SMART" id="SM00382">
    <property type="entry name" value="AAA"/>
    <property type="match status" value="1"/>
</dbReference>
<dbReference type="PANTHER" id="PTHR42711">
    <property type="entry name" value="ABC TRANSPORTER ATP-BINDING PROTEIN"/>
    <property type="match status" value="1"/>
</dbReference>
<dbReference type="InterPro" id="IPR003439">
    <property type="entry name" value="ABC_transporter-like_ATP-bd"/>
</dbReference>
<dbReference type="Pfam" id="PF13732">
    <property type="entry name" value="DrrA1-3_C"/>
    <property type="match status" value="1"/>
</dbReference>
<dbReference type="STRING" id="1514105.AOC36_01155"/>
<keyword evidence="2" id="KW-0813">Transport</keyword>
<keyword evidence="7" id="KW-1185">Reference proteome</keyword>
<evidence type="ECO:0000313" key="7">
    <source>
        <dbReference type="Proteomes" id="UP000063781"/>
    </source>
</evidence>
<dbReference type="PROSITE" id="PS50893">
    <property type="entry name" value="ABC_TRANSPORTER_2"/>
    <property type="match status" value="1"/>
</dbReference>
<evidence type="ECO:0000256" key="4">
    <source>
        <dbReference type="ARBA" id="ARBA00022840"/>
    </source>
</evidence>
<evidence type="ECO:0000256" key="3">
    <source>
        <dbReference type="ARBA" id="ARBA00022741"/>
    </source>
</evidence>
<accession>A0A0X8GY95</accession>
<dbReference type="InterPro" id="IPR003593">
    <property type="entry name" value="AAA+_ATPase"/>
</dbReference>
<dbReference type="OrthoDB" id="9801987at2"/>
<sequence length="299" mass="33813">MKLEFKGINKYFGDFHVLKDVSFTVNSGEVFGYLGRNGAGKTTSIRILMDVFRANSGEILIDGTPFNLENYKIGYLPEERGMYSKAKIKDQLVYFAMLRGASKHDAEASAMKWAHRFEIDQYLDRKLETLSKGNQQKVQITQAFLNEPDILILDEPFSGLDPVNSKVFQDALVEYVSENRFVIFSSHQMSYVETFCDRIAIINFGEIVLEGDLKSIKRDLGLNKVFVSANNYSLQELSESFTAKGYDVSLDGKHIVVALLDNQTKTDLIQTLINEGVDIHTVGDYEPTLQDIFVNEVGR</sequence>
<dbReference type="InterPro" id="IPR050763">
    <property type="entry name" value="ABC_transporter_ATP-binding"/>
</dbReference>
<dbReference type="GO" id="GO:0016887">
    <property type="term" value="F:ATP hydrolysis activity"/>
    <property type="evidence" value="ECO:0007669"/>
    <property type="project" value="InterPro"/>
</dbReference>
<dbReference type="InterPro" id="IPR025302">
    <property type="entry name" value="DrrA1/2-like_C"/>
</dbReference>
<dbReference type="Gene3D" id="3.40.50.300">
    <property type="entry name" value="P-loop containing nucleotide triphosphate hydrolases"/>
    <property type="match status" value="1"/>
</dbReference>
<dbReference type="RefSeq" id="WP_067630241.1">
    <property type="nucleotide sequence ID" value="NZ_CP013213.1"/>
</dbReference>
<dbReference type="PANTHER" id="PTHR42711:SF5">
    <property type="entry name" value="ABC TRANSPORTER ATP-BINDING PROTEIN NATA"/>
    <property type="match status" value="1"/>
</dbReference>
<dbReference type="EMBL" id="CP013213">
    <property type="protein sequence ID" value="AMC92650.1"/>
    <property type="molecule type" value="Genomic_DNA"/>
</dbReference>
<dbReference type="Proteomes" id="UP000063781">
    <property type="component" value="Chromosome"/>
</dbReference>
<keyword evidence="4 6" id="KW-0067">ATP-binding</keyword>
<dbReference type="KEGG" id="erl:AOC36_01155"/>
<evidence type="ECO:0000256" key="2">
    <source>
        <dbReference type="ARBA" id="ARBA00022448"/>
    </source>
</evidence>
<evidence type="ECO:0000313" key="6">
    <source>
        <dbReference type="EMBL" id="AMC92650.1"/>
    </source>
</evidence>
<proteinExistence type="inferred from homology"/>
<organism evidence="6 7">
    <name type="scientific">Erysipelothrix larvae</name>
    <dbReference type="NCBI Taxonomy" id="1514105"/>
    <lineage>
        <taxon>Bacteria</taxon>
        <taxon>Bacillati</taxon>
        <taxon>Bacillota</taxon>
        <taxon>Erysipelotrichia</taxon>
        <taxon>Erysipelotrichales</taxon>
        <taxon>Erysipelotrichaceae</taxon>
        <taxon>Erysipelothrix</taxon>
    </lineage>
</organism>
<gene>
    <name evidence="6" type="ORF">AOC36_01155</name>
</gene>
<dbReference type="InterPro" id="IPR027417">
    <property type="entry name" value="P-loop_NTPase"/>
</dbReference>
<reference evidence="6 7" key="1">
    <citation type="submission" date="2015-10" db="EMBL/GenBank/DDBJ databases">
        <title>Erysipelothrix larvae sp. LV19 isolated from the larval gut of the rhinoceros beetle, Trypoxylus dichotomus.</title>
        <authorList>
            <person name="Lim S."/>
            <person name="Kim B.-C."/>
        </authorList>
    </citation>
    <scope>NUCLEOTIDE SEQUENCE [LARGE SCALE GENOMIC DNA]</scope>
    <source>
        <strain evidence="6 7">LV19</strain>
    </source>
</reference>
<comment type="similarity">
    <text evidence="1">Belongs to the ABC transporter superfamily.</text>
</comment>
<protein>
    <submittedName>
        <fullName evidence="6">ABC transporter ATP-binding protein</fullName>
    </submittedName>
</protein>
<keyword evidence="3" id="KW-0547">Nucleotide-binding</keyword>
<dbReference type="GO" id="GO:0005524">
    <property type="term" value="F:ATP binding"/>
    <property type="evidence" value="ECO:0007669"/>
    <property type="project" value="UniProtKB-KW"/>
</dbReference>
<feature type="domain" description="ABC transporter" evidence="5">
    <location>
        <begin position="3"/>
        <end position="229"/>
    </location>
</feature>
<dbReference type="SUPFAM" id="SSF52540">
    <property type="entry name" value="P-loop containing nucleoside triphosphate hydrolases"/>
    <property type="match status" value="1"/>
</dbReference>
<dbReference type="AlphaFoldDB" id="A0A0X8GY95"/>
<evidence type="ECO:0000259" key="5">
    <source>
        <dbReference type="PROSITE" id="PS50893"/>
    </source>
</evidence>
<name>A0A0X8GY95_9FIRM</name>